<organism evidence="2 3">
    <name type="scientific">Lignipirellula cremea</name>
    <dbReference type="NCBI Taxonomy" id="2528010"/>
    <lineage>
        <taxon>Bacteria</taxon>
        <taxon>Pseudomonadati</taxon>
        <taxon>Planctomycetota</taxon>
        <taxon>Planctomycetia</taxon>
        <taxon>Pirellulales</taxon>
        <taxon>Pirellulaceae</taxon>
        <taxon>Lignipirellula</taxon>
    </lineage>
</organism>
<sequence length="326" mass="35107">MFKNLSPRALGTSGRQSEIIELALTYGFHGIDMNFGEYARRASVYGIEHSARFVLSAKKRPDGFEIGGFDLPFSLKGEEAGFRASLEMLRVWVNTPEGEEQSIAASVGVNRCLVVVDPFSDTLALPENFELHRTRLGQVAEVLAEGGLKLGVGLQAAAEKRKGKTHEFIHQAAELLKLISSVGADNVGLLLDLWNWKVGGGTMAQLREFGADKVVAVRANDVPEGADLATIGEQDRLLPGESGETNAVEVLEWLKDADYDGPVTVFPHPRNFKGMTRDAIVQRAGSAMNDLWVAIGLVQAKESEGEAVAVGAVAEANGQDDSTTEE</sequence>
<dbReference type="InterPro" id="IPR013022">
    <property type="entry name" value="Xyl_isomerase-like_TIM-brl"/>
</dbReference>
<dbReference type="Gene3D" id="3.20.20.150">
    <property type="entry name" value="Divalent-metal-dependent TIM barrel enzymes"/>
    <property type="match status" value="1"/>
</dbReference>
<accession>A0A518DW01</accession>
<dbReference type="AlphaFoldDB" id="A0A518DW01"/>
<keyword evidence="3" id="KW-1185">Reference proteome</keyword>
<proteinExistence type="predicted"/>
<dbReference type="OrthoDB" id="9782626at2"/>
<protein>
    <submittedName>
        <fullName evidence="2">Xylose isomerase-like TIM barrel</fullName>
    </submittedName>
</protein>
<dbReference type="GO" id="GO:0016853">
    <property type="term" value="F:isomerase activity"/>
    <property type="evidence" value="ECO:0007669"/>
    <property type="project" value="UniProtKB-KW"/>
</dbReference>
<gene>
    <name evidence="2" type="ORF">Pla8534_38220</name>
</gene>
<name>A0A518DW01_9BACT</name>
<dbReference type="InterPro" id="IPR036237">
    <property type="entry name" value="Xyl_isomerase-like_sf"/>
</dbReference>
<keyword evidence="2" id="KW-0413">Isomerase</keyword>
<dbReference type="KEGG" id="lcre:Pla8534_38220"/>
<dbReference type="RefSeq" id="WP_145054680.1">
    <property type="nucleotide sequence ID" value="NZ_CP036433.1"/>
</dbReference>
<dbReference type="Proteomes" id="UP000317648">
    <property type="component" value="Chromosome"/>
</dbReference>
<evidence type="ECO:0000313" key="3">
    <source>
        <dbReference type="Proteomes" id="UP000317648"/>
    </source>
</evidence>
<reference evidence="2 3" key="1">
    <citation type="submission" date="2019-02" db="EMBL/GenBank/DDBJ databases">
        <title>Deep-cultivation of Planctomycetes and their phenomic and genomic characterization uncovers novel biology.</title>
        <authorList>
            <person name="Wiegand S."/>
            <person name="Jogler M."/>
            <person name="Boedeker C."/>
            <person name="Pinto D."/>
            <person name="Vollmers J."/>
            <person name="Rivas-Marin E."/>
            <person name="Kohn T."/>
            <person name="Peeters S.H."/>
            <person name="Heuer A."/>
            <person name="Rast P."/>
            <person name="Oberbeckmann S."/>
            <person name="Bunk B."/>
            <person name="Jeske O."/>
            <person name="Meyerdierks A."/>
            <person name="Storesund J.E."/>
            <person name="Kallscheuer N."/>
            <person name="Luecker S."/>
            <person name="Lage O.M."/>
            <person name="Pohl T."/>
            <person name="Merkel B.J."/>
            <person name="Hornburger P."/>
            <person name="Mueller R.-W."/>
            <person name="Bruemmer F."/>
            <person name="Labrenz M."/>
            <person name="Spormann A.M."/>
            <person name="Op den Camp H."/>
            <person name="Overmann J."/>
            <person name="Amann R."/>
            <person name="Jetten M.S.M."/>
            <person name="Mascher T."/>
            <person name="Medema M.H."/>
            <person name="Devos D.P."/>
            <person name="Kaster A.-K."/>
            <person name="Ovreas L."/>
            <person name="Rohde M."/>
            <person name="Galperin M.Y."/>
            <person name="Jogler C."/>
        </authorList>
    </citation>
    <scope>NUCLEOTIDE SEQUENCE [LARGE SCALE GENOMIC DNA]</scope>
    <source>
        <strain evidence="2 3">Pla85_3_4</strain>
    </source>
</reference>
<dbReference type="PANTHER" id="PTHR12110">
    <property type="entry name" value="HYDROXYPYRUVATE ISOMERASE"/>
    <property type="match status" value="1"/>
</dbReference>
<dbReference type="Pfam" id="PF01261">
    <property type="entry name" value="AP_endonuc_2"/>
    <property type="match status" value="1"/>
</dbReference>
<dbReference type="EMBL" id="CP036433">
    <property type="protein sequence ID" value="QDU96003.1"/>
    <property type="molecule type" value="Genomic_DNA"/>
</dbReference>
<dbReference type="PANTHER" id="PTHR12110:SF52">
    <property type="entry name" value="XYLOSE ISOMERASE"/>
    <property type="match status" value="1"/>
</dbReference>
<evidence type="ECO:0000313" key="2">
    <source>
        <dbReference type="EMBL" id="QDU96003.1"/>
    </source>
</evidence>
<dbReference type="SUPFAM" id="SSF51658">
    <property type="entry name" value="Xylose isomerase-like"/>
    <property type="match status" value="1"/>
</dbReference>
<dbReference type="InterPro" id="IPR050312">
    <property type="entry name" value="IolE/XylAMocC-like"/>
</dbReference>
<feature type="domain" description="Xylose isomerase-like TIM barrel" evidence="1">
    <location>
        <begin position="21"/>
        <end position="265"/>
    </location>
</feature>
<evidence type="ECO:0000259" key="1">
    <source>
        <dbReference type="Pfam" id="PF01261"/>
    </source>
</evidence>